<proteinExistence type="predicted"/>
<evidence type="ECO:0000313" key="4">
    <source>
        <dbReference type="Proteomes" id="UP000824109"/>
    </source>
</evidence>
<feature type="domain" description="RACo-like middle region" evidence="2">
    <location>
        <begin position="212"/>
        <end position="348"/>
    </location>
</feature>
<reference evidence="3" key="2">
    <citation type="journal article" date="2021" name="PeerJ">
        <title>Extensive microbial diversity within the chicken gut microbiome revealed by metagenomics and culture.</title>
        <authorList>
            <person name="Gilroy R."/>
            <person name="Ravi A."/>
            <person name="Getino M."/>
            <person name="Pursley I."/>
            <person name="Horton D.L."/>
            <person name="Alikhan N.F."/>
            <person name="Baker D."/>
            <person name="Gharbi K."/>
            <person name="Hall N."/>
            <person name="Watson M."/>
            <person name="Adriaenssens E.M."/>
            <person name="Foster-Nyarko E."/>
            <person name="Jarju S."/>
            <person name="Secka A."/>
            <person name="Antonio M."/>
            <person name="Oren A."/>
            <person name="Chaudhuri R.R."/>
            <person name="La Ragione R."/>
            <person name="Hildebrand F."/>
            <person name="Pallen M.J."/>
        </authorList>
    </citation>
    <scope>NUCLEOTIDE SEQUENCE</scope>
    <source>
        <strain evidence="3">USAMLcec3-3695</strain>
    </source>
</reference>
<dbReference type="Proteomes" id="UP000824109">
    <property type="component" value="Unassembled WGS sequence"/>
</dbReference>
<accession>A0A9D1MBB9</accession>
<evidence type="ECO:0000313" key="3">
    <source>
        <dbReference type="EMBL" id="HIU57069.1"/>
    </source>
</evidence>
<name>A0A9D1MBB9_9FIRM</name>
<dbReference type="Pfam" id="PF17651">
    <property type="entry name" value="Raco_middle"/>
    <property type="match status" value="1"/>
</dbReference>
<dbReference type="Gene3D" id="3.30.420.480">
    <property type="entry name" value="Domain of unknown function (DUF4445)"/>
    <property type="match status" value="1"/>
</dbReference>
<evidence type="ECO:0000259" key="1">
    <source>
        <dbReference type="Pfam" id="PF14574"/>
    </source>
</evidence>
<reference evidence="3" key="1">
    <citation type="submission" date="2020-10" db="EMBL/GenBank/DDBJ databases">
        <authorList>
            <person name="Gilroy R."/>
        </authorList>
    </citation>
    <scope>NUCLEOTIDE SEQUENCE</scope>
    <source>
        <strain evidence="3">USAMLcec3-3695</strain>
    </source>
</reference>
<dbReference type="InterPro" id="IPR052911">
    <property type="entry name" value="Corrinoid_activation_enz"/>
</dbReference>
<dbReference type="GO" id="GO:0008705">
    <property type="term" value="F:methionine synthase activity"/>
    <property type="evidence" value="ECO:0007669"/>
    <property type="project" value="InterPro"/>
</dbReference>
<dbReference type="AlphaFoldDB" id="A0A9D1MBB9"/>
<dbReference type="PANTHER" id="PTHR42895:SF2">
    <property type="entry name" value="IRON-SULFUR CLUSTER PROTEIN"/>
    <property type="match status" value="1"/>
</dbReference>
<dbReference type="InterPro" id="IPR041414">
    <property type="entry name" value="Raco-like_middle"/>
</dbReference>
<dbReference type="EMBL" id="DVNB01000049">
    <property type="protein sequence ID" value="HIU57069.1"/>
    <property type="molecule type" value="Genomic_DNA"/>
</dbReference>
<dbReference type="Pfam" id="PF14574">
    <property type="entry name" value="RACo_C_ter"/>
    <property type="match status" value="1"/>
</dbReference>
<dbReference type="Gene3D" id="3.40.109.40">
    <property type="match status" value="1"/>
</dbReference>
<dbReference type="InterPro" id="IPR042259">
    <property type="entry name" value="Raco-like_middle_sf"/>
</dbReference>
<protein>
    <submittedName>
        <fullName evidence="3">DUF4445 domain-containing protein</fullName>
    </submittedName>
</protein>
<organism evidence="3 4">
    <name type="scientific">Candidatus Ornithomonoglobus merdipullorum</name>
    <dbReference type="NCBI Taxonomy" id="2840895"/>
    <lineage>
        <taxon>Bacteria</taxon>
        <taxon>Bacillati</taxon>
        <taxon>Bacillota</taxon>
        <taxon>Clostridia</taxon>
        <taxon>Candidatus Ornithomonoglobus</taxon>
    </lineage>
</organism>
<dbReference type="PANTHER" id="PTHR42895">
    <property type="entry name" value="IRON-SULFUR CLUSTER-BINDING PROTEIN-RELATED"/>
    <property type="match status" value="1"/>
</dbReference>
<dbReference type="InterPro" id="IPR027980">
    <property type="entry name" value="RACo_C"/>
</dbReference>
<evidence type="ECO:0000259" key="2">
    <source>
        <dbReference type="Pfam" id="PF17651"/>
    </source>
</evidence>
<comment type="caution">
    <text evidence="3">The sequence shown here is derived from an EMBL/GenBank/DDBJ whole genome shotgun (WGS) entry which is preliminary data.</text>
</comment>
<gene>
    <name evidence="3" type="ORF">IAA61_04555</name>
</gene>
<dbReference type="InterPro" id="IPR037010">
    <property type="entry name" value="VitB12-dep_Met_synth_activ_sf"/>
</dbReference>
<sequence>MEVLKFEIRPQKPELMDAMGCKEGDAIYDGVSREYDSLYDSIAAALDVRAAICEEEDTVYVVITAGAEISALSETLFSRGEGVGGLMVNTAADCALFEADRRVGDRIKILCAKLNKGAGRRLDAPGAIPLSRQKEILEKAALPGVSLTEGLMLSPVKSMCYMIELVDDKELFNAQHDCSKCPNKDCPRRTAPYRGRFEIISDFEYSPGTATGVCIDIGTTTIAAVRMENGSVAAAHSEVNRQRRFGADVLTRIDAANRGRAEELRSLAEYQLKSCISAVGGAGPVIAAGNTVMVSLLMGYDCSELGKYPFRAQSLEHVSCGGAELVGGISAFVGGDIVSGLYMCGFDESEDVCLFIDLGTNGEMAIGNRHRIVCTSTAAGPAFEGGRISCGTGSVEGAICAVTIGSGGNAVVETIGDKRPVGICGTGITELAAELLKRGIIDETGKMSDTYNGRYKVADGVSFTQGDVRELQTAKAAIRAGIEILISEAGVSDDEIKTVYIAGGFGRRLNIKKACEIGLLPPLLAGKYRAVGNSSLGGCVKILEHGFDGTEHIRKVSQDFPLAENERFTELYLKYMSFGETEL</sequence>
<dbReference type="SUPFAM" id="SSF56507">
    <property type="entry name" value="Methionine synthase activation domain-like"/>
    <property type="match status" value="1"/>
</dbReference>
<feature type="domain" description="RACo C-terminal" evidence="1">
    <location>
        <begin position="352"/>
        <end position="582"/>
    </location>
</feature>